<evidence type="ECO:0000259" key="1">
    <source>
        <dbReference type="PROSITE" id="PS51272"/>
    </source>
</evidence>
<keyword evidence="3" id="KW-1185">Reference proteome</keyword>
<accession>A0A850SQT8</accession>
<protein>
    <submittedName>
        <fullName evidence="2">S-layer homology domain-containing protein</fullName>
    </submittedName>
</protein>
<organism evidence="2 3">
    <name type="scientific">Desulfobacter latus</name>
    <dbReference type="NCBI Taxonomy" id="2292"/>
    <lineage>
        <taxon>Bacteria</taxon>
        <taxon>Pseudomonadati</taxon>
        <taxon>Thermodesulfobacteriota</taxon>
        <taxon>Desulfobacteria</taxon>
        <taxon>Desulfobacterales</taxon>
        <taxon>Desulfobacteraceae</taxon>
        <taxon>Desulfobacter</taxon>
    </lineage>
</organism>
<gene>
    <name evidence="2" type="ORF">HXW94_02155</name>
</gene>
<sequence>TSAQITCTPSITGSQRFYVAKVSQGEAISGSKNLYVTVNAPDPNMVELFKEQFKNYNTKVCNILNDKNIDSHLSRSEAVILIESFLSHKAEKFKAKSMEDYFLPFADVDYNTDYYDSLLKLCYYLGDEDDTTPITKNNELFRPLDKVSRQEFIAITLQGLDLPLIENIDYLSDKFTDLGDVADWAMKYFNTAVRHQLMSGNNGELKPKDPLSVYEALVILGRVQQQFEGNYCHNDTSFKNPENLDVQKLLLKNIGFEYEPQYYESDAQGISITNVTESRATSELCGIDNALILSVTAETDSSKNDKVSEYYWWSSNQGYFREYPGSENFKKVCFFPATVMPKSGYSVLVSGGDNIGYVDRFTYEIKDQDFLHENDDIAQIVEDVESNPSFSGEKFMTSGKAYKLDVSGGFESSGIKIGIEHMEVTFSSESLQGVLFRGRPFENLVIFIPPDMPELYGEYVDIQIALHTQNKTFTQIISNIKYLPKFIVRGKVYNVNATDEADSIYIGDQQVYLDENNEFFWVIDSTDEILDLSVSINNESEANLFDDLTIDLTYDNPQKFIVMIGKNDSGNLDMSDAISILKMLTTQENYIDLDLLKSDELWSGRDTIFINDAVNALQILSDFKDEQ</sequence>
<dbReference type="PROSITE" id="PS51272">
    <property type="entry name" value="SLH"/>
    <property type="match status" value="1"/>
</dbReference>
<dbReference type="Proteomes" id="UP000553343">
    <property type="component" value="Unassembled WGS sequence"/>
</dbReference>
<dbReference type="AlphaFoldDB" id="A0A850SQT8"/>
<dbReference type="RefSeq" id="WP_178365252.1">
    <property type="nucleotide sequence ID" value="NZ_JACADJ010000004.1"/>
</dbReference>
<feature type="domain" description="SLH" evidence="1">
    <location>
        <begin position="172"/>
        <end position="234"/>
    </location>
</feature>
<evidence type="ECO:0000313" key="3">
    <source>
        <dbReference type="Proteomes" id="UP000553343"/>
    </source>
</evidence>
<dbReference type="InterPro" id="IPR001119">
    <property type="entry name" value="SLH_dom"/>
</dbReference>
<comment type="caution">
    <text evidence="2">The sequence shown here is derived from an EMBL/GenBank/DDBJ whole genome shotgun (WGS) entry which is preliminary data.</text>
</comment>
<name>A0A850SQT8_9BACT</name>
<evidence type="ECO:0000313" key="2">
    <source>
        <dbReference type="EMBL" id="NWH03804.1"/>
    </source>
</evidence>
<proteinExistence type="predicted"/>
<reference evidence="2 3" key="1">
    <citation type="submission" date="2020-06" db="EMBL/GenBank/DDBJ databases">
        <title>High-quality draft genome of sulfate reducer Desulfobacter latus type strain AcrS2 isolated from marine sediment.</title>
        <authorList>
            <person name="Hoppe M."/>
            <person name="Larsen C.K."/>
            <person name="Marshall I.P.G."/>
            <person name="Schramm A."/>
            <person name="Marietou A.G."/>
        </authorList>
    </citation>
    <scope>NUCLEOTIDE SEQUENCE [LARGE SCALE GENOMIC DNA]</scope>
    <source>
        <strain evidence="2 3">AcRS2</strain>
    </source>
</reference>
<dbReference type="EMBL" id="JACADJ010000004">
    <property type="protein sequence ID" value="NWH03804.1"/>
    <property type="molecule type" value="Genomic_DNA"/>
</dbReference>
<dbReference type="Pfam" id="PF00395">
    <property type="entry name" value="SLH"/>
    <property type="match status" value="1"/>
</dbReference>
<feature type="non-terminal residue" evidence="2">
    <location>
        <position position="1"/>
    </location>
</feature>